<keyword evidence="4 8" id="KW-0812">Transmembrane</keyword>
<dbReference type="InterPro" id="IPR003856">
    <property type="entry name" value="LPS_length_determ_N"/>
</dbReference>
<feature type="region of interest" description="Disordered" evidence="7">
    <location>
        <begin position="230"/>
        <end position="258"/>
    </location>
</feature>
<dbReference type="PANTHER" id="PTHR32309:SF31">
    <property type="entry name" value="CAPSULAR EXOPOLYSACCHARIDE FAMILY"/>
    <property type="match status" value="1"/>
</dbReference>
<comment type="subcellular location">
    <subcellularLocation>
        <location evidence="1">Cell membrane</location>
        <topology evidence="1">Multi-pass membrane protein</topology>
    </subcellularLocation>
</comment>
<keyword evidence="11" id="KW-1185">Reference proteome</keyword>
<evidence type="ECO:0000256" key="6">
    <source>
        <dbReference type="ARBA" id="ARBA00023136"/>
    </source>
</evidence>
<proteinExistence type="inferred from homology"/>
<evidence type="ECO:0000256" key="2">
    <source>
        <dbReference type="ARBA" id="ARBA00006683"/>
    </source>
</evidence>
<evidence type="ECO:0000256" key="4">
    <source>
        <dbReference type="ARBA" id="ARBA00022692"/>
    </source>
</evidence>
<protein>
    <submittedName>
        <fullName evidence="10">Lipopolysaccharide biosynthesis protein</fullName>
    </submittedName>
</protein>
<feature type="domain" description="Polysaccharide chain length determinant N-terminal" evidence="9">
    <location>
        <begin position="54"/>
        <end position="126"/>
    </location>
</feature>
<evidence type="ECO:0000313" key="10">
    <source>
        <dbReference type="EMBL" id="RJL22082.1"/>
    </source>
</evidence>
<dbReference type="InterPro" id="IPR050445">
    <property type="entry name" value="Bact_polysacc_biosynth/exp"/>
</dbReference>
<evidence type="ECO:0000256" key="3">
    <source>
        <dbReference type="ARBA" id="ARBA00022475"/>
    </source>
</evidence>
<evidence type="ECO:0000259" key="9">
    <source>
        <dbReference type="Pfam" id="PF02706"/>
    </source>
</evidence>
<dbReference type="AlphaFoldDB" id="A0A3A4A3A8"/>
<feature type="transmembrane region" description="Helical" evidence="8">
    <location>
        <begin position="209"/>
        <end position="229"/>
    </location>
</feature>
<dbReference type="OrthoDB" id="3872739at2"/>
<comment type="caution">
    <text evidence="10">The sequence shown here is derived from an EMBL/GenBank/DDBJ whole genome shotgun (WGS) entry which is preliminary data.</text>
</comment>
<dbReference type="PANTHER" id="PTHR32309">
    <property type="entry name" value="TYROSINE-PROTEIN KINASE"/>
    <property type="match status" value="1"/>
</dbReference>
<feature type="transmembrane region" description="Helical" evidence="8">
    <location>
        <begin position="60"/>
        <end position="80"/>
    </location>
</feature>
<feature type="region of interest" description="Disordered" evidence="7">
    <location>
        <begin position="1"/>
        <end position="49"/>
    </location>
</feature>
<evidence type="ECO:0000256" key="7">
    <source>
        <dbReference type="SAM" id="MobiDB-lite"/>
    </source>
</evidence>
<keyword evidence="3" id="KW-1003">Cell membrane</keyword>
<organism evidence="10 11">
    <name type="scientific">Bailinhaonella thermotolerans</name>
    <dbReference type="NCBI Taxonomy" id="1070861"/>
    <lineage>
        <taxon>Bacteria</taxon>
        <taxon>Bacillati</taxon>
        <taxon>Actinomycetota</taxon>
        <taxon>Actinomycetes</taxon>
        <taxon>Streptosporangiales</taxon>
        <taxon>Streptosporangiaceae</taxon>
        <taxon>Bailinhaonella</taxon>
    </lineage>
</organism>
<comment type="similarity">
    <text evidence="2">Belongs to the CpsC/CapA family.</text>
</comment>
<reference evidence="10 11" key="1">
    <citation type="submission" date="2018-09" db="EMBL/GenBank/DDBJ databases">
        <title>YIM 75507 draft genome.</title>
        <authorList>
            <person name="Tang S."/>
            <person name="Feng Y."/>
        </authorList>
    </citation>
    <scope>NUCLEOTIDE SEQUENCE [LARGE SCALE GENOMIC DNA]</scope>
    <source>
        <strain evidence="10 11">YIM 75507</strain>
    </source>
</reference>
<evidence type="ECO:0000256" key="1">
    <source>
        <dbReference type="ARBA" id="ARBA00004651"/>
    </source>
</evidence>
<dbReference type="EMBL" id="QZEY01000023">
    <property type="protein sequence ID" value="RJL22082.1"/>
    <property type="molecule type" value="Genomic_DNA"/>
</dbReference>
<evidence type="ECO:0000313" key="11">
    <source>
        <dbReference type="Proteomes" id="UP000265768"/>
    </source>
</evidence>
<dbReference type="Proteomes" id="UP000265768">
    <property type="component" value="Unassembled WGS sequence"/>
</dbReference>
<sequence length="258" mass="26287">MTCPKAGSWSRPTPIAPPEAQPTSVRGTARGPARTNARSGGSRHERGPDMNTLTALARRWWLPLAAMLVGAVIGGGYALVKPPSYTATAYVVVVPGSGEAPAQALSFAQAYSRIVAEPEVLQRVSETARVGAAELAGRVQSTVSPDAPLLRITLSAERPAQAAHLANSVAGALIGYANYRTPDTRVRLASFGAASPPAAPATPIPPLDIAAGAAAGLLAGVLAMLAGLGRTPARSPRRRPAEEPAPLPTTPTPQGAAP</sequence>
<dbReference type="GO" id="GO:0005886">
    <property type="term" value="C:plasma membrane"/>
    <property type="evidence" value="ECO:0007669"/>
    <property type="project" value="UniProtKB-SubCell"/>
</dbReference>
<accession>A0A3A4A3A8</accession>
<keyword evidence="5 8" id="KW-1133">Transmembrane helix</keyword>
<keyword evidence="6 8" id="KW-0472">Membrane</keyword>
<evidence type="ECO:0000256" key="5">
    <source>
        <dbReference type="ARBA" id="ARBA00022989"/>
    </source>
</evidence>
<evidence type="ECO:0000256" key="8">
    <source>
        <dbReference type="SAM" id="Phobius"/>
    </source>
</evidence>
<dbReference type="Pfam" id="PF02706">
    <property type="entry name" value="Wzz"/>
    <property type="match status" value="1"/>
</dbReference>
<gene>
    <name evidence="10" type="ORF">D5H75_36430</name>
</gene>
<name>A0A3A4A3A8_9ACTN</name>